<accession>A0A1Y5SPM3</accession>
<sequence>MNMIKAALLAGLMVPGQMALAGYANNFKVYPIASNVFEVVVKSGRAPGDYWCGAGDYVISQLSRPSNERIYVWRGRGASIGEPGKTSVQFSLTPPQQGEVNSASNTVDLVGNALSSAQAWAYCADRTVRD</sequence>
<feature type="signal peptide" evidence="1">
    <location>
        <begin position="1"/>
        <end position="21"/>
    </location>
</feature>
<evidence type="ECO:0000313" key="3">
    <source>
        <dbReference type="Proteomes" id="UP000193077"/>
    </source>
</evidence>
<gene>
    <name evidence="2" type="ORF">TRL7639_02297</name>
</gene>
<dbReference type="OrthoDB" id="7689766at2"/>
<name>A0A1Y5SPM3_9RHOB</name>
<reference evidence="2 3" key="1">
    <citation type="submission" date="2017-03" db="EMBL/GenBank/DDBJ databases">
        <authorList>
            <person name="Afonso C.L."/>
            <person name="Miller P.J."/>
            <person name="Scott M.A."/>
            <person name="Spackman E."/>
            <person name="Goraichik I."/>
            <person name="Dimitrov K.M."/>
            <person name="Suarez D.L."/>
            <person name="Swayne D.E."/>
        </authorList>
    </citation>
    <scope>NUCLEOTIDE SEQUENCE [LARGE SCALE GENOMIC DNA]</scope>
    <source>
        <strain evidence="2 3">CECT 7639</strain>
    </source>
</reference>
<protein>
    <submittedName>
        <fullName evidence="2">Uncharacterized protein</fullName>
    </submittedName>
</protein>
<dbReference type="AlphaFoldDB" id="A0A1Y5SPM3"/>
<feature type="chain" id="PRO_5012328334" evidence="1">
    <location>
        <begin position="22"/>
        <end position="130"/>
    </location>
</feature>
<dbReference type="Proteomes" id="UP000193077">
    <property type="component" value="Unassembled WGS sequence"/>
</dbReference>
<proteinExistence type="predicted"/>
<keyword evidence="1" id="KW-0732">Signal</keyword>
<evidence type="ECO:0000256" key="1">
    <source>
        <dbReference type="SAM" id="SignalP"/>
    </source>
</evidence>
<dbReference type="EMBL" id="FWFO01000001">
    <property type="protein sequence ID" value="SLN43743.1"/>
    <property type="molecule type" value="Genomic_DNA"/>
</dbReference>
<organism evidence="2 3">
    <name type="scientific">Falsiruegeria litorea R37</name>
    <dbReference type="NCBI Taxonomy" id="1200284"/>
    <lineage>
        <taxon>Bacteria</taxon>
        <taxon>Pseudomonadati</taxon>
        <taxon>Pseudomonadota</taxon>
        <taxon>Alphaproteobacteria</taxon>
        <taxon>Rhodobacterales</taxon>
        <taxon>Roseobacteraceae</taxon>
        <taxon>Falsiruegeria</taxon>
    </lineage>
</organism>
<dbReference type="RefSeq" id="WP_085795787.1">
    <property type="nucleotide sequence ID" value="NZ_FWFO01000001.1"/>
</dbReference>
<keyword evidence="3" id="KW-1185">Reference proteome</keyword>
<evidence type="ECO:0000313" key="2">
    <source>
        <dbReference type="EMBL" id="SLN43743.1"/>
    </source>
</evidence>